<dbReference type="OrthoDB" id="5982207at2759"/>
<evidence type="ECO:0000313" key="3">
    <source>
        <dbReference type="Proteomes" id="UP001152795"/>
    </source>
</evidence>
<keyword evidence="3" id="KW-1185">Reference proteome</keyword>
<evidence type="ECO:0000259" key="1">
    <source>
        <dbReference type="Pfam" id="PF24764"/>
    </source>
</evidence>
<comment type="caution">
    <text evidence="2">The sequence shown here is derived from an EMBL/GenBank/DDBJ whole genome shotgun (WGS) entry which is preliminary data.</text>
</comment>
<protein>
    <submittedName>
        <fullName evidence="2">Uncharacterized protein LOC111338505</fullName>
    </submittedName>
</protein>
<dbReference type="PANTHER" id="PTHR46791:SF13">
    <property type="entry name" value="CLR5 DOMAIN-CONTAINING PROTEIN"/>
    <property type="match status" value="1"/>
</dbReference>
<dbReference type="Pfam" id="PF24764">
    <property type="entry name" value="rva_4"/>
    <property type="match status" value="1"/>
</dbReference>
<proteinExistence type="predicted"/>
<organism evidence="2 3">
    <name type="scientific">Paramuricea clavata</name>
    <name type="common">Red gorgonian</name>
    <name type="synonym">Violescent sea-whip</name>
    <dbReference type="NCBI Taxonomy" id="317549"/>
    <lineage>
        <taxon>Eukaryota</taxon>
        <taxon>Metazoa</taxon>
        <taxon>Cnidaria</taxon>
        <taxon>Anthozoa</taxon>
        <taxon>Octocorallia</taxon>
        <taxon>Malacalcyonacea</taxon>
        <taxon>Plexauridae</taxon>
        <taxon>Paramuricea</taxon>
    </lineage>
</organism>
<dbReference type="Proteomes" id="UP001152795">
    <property type="component" value="Unassembled WGS sequence"/>
</dbReference>
<gene>
    <name evidence="2" type="ORF">PACLA_8A053302</name>
</gene>
<dbReference type="EMBL" id="CACRXK020001227">
    <property type="protein sequence ID" value="CAB3987757.1"/>
    <property type="molecule type" value="Genomic_DNA"/>
</dbReference>
<feature type="domain" description="Integrase core" evidence="1">
    <location>
        <begin position="123"/>
        <end position="297"/>
    </location>
</feature>
<evidence type="ECO:0000313" key="2">
    <source>
        <dbReference type="EMBL" id="CAB3987757.1"/>
    </source>
</evidence>
<sequence length="380" mass="44864">MADAQQEENLIKEYFSKGFEYKEIIEFLTKNHSINMSIATLKRRIKVYGLQRKNADYDIDVITEKIRTILDGPGCIAGYRHVWHTLKLQGISVPRSVVQHLIKQLDPEGVEQRKAHKLRRRTYHNRGPNDVWHCDGYDKLKPFGFPIHACIDGWSRKILWLYVTRSNNLPQNIAAYYLETVRQLRGCPMKLVTDLGTENGIMASLQSFFRDDIHSHRYVPSPRNQRIEAWWSYFRRSRITWWMNFFKDLEDQQVFNRASELQSECLWFVFASLLQADLDYVKEHWNTHYIRKSRYDTVAGRPDSLYFLPEVNGGVSDIILPVPEHDMVYAQTHVVDNAEHNVFQEYFHYVINTCELQTPGNWRDGLHLYNILLDYANNGM</sequence>
<reference evidence="2" key="1">
    <citation type="submission" date="2020-04" db="EMBL/GenBank/DDBJ databases">
        <authorList>
            <person name="Alioto T."/>
            <person name="Alioto T."/>
            <person name="Gomez Garrido J."/>
        </authorList>
    </citation>
    <scope>NUCLEOTIDE SEQUENCE</scope>
    <source>
        <strain evidence="2">A484AB</strain>
    </source>
</reference>
<dbReference type="AlphaFoldDB" id="A0A6S7GLC6"/>
<dbReference type="InterPro" id="IPR058913">
    <property type="entry name" value="Integrase_dom_put"/>
</dbReference>
<name>A0A6S7GLC6_PARCT</name>
<accession>A0A6S7GLC6</accession>
<dbReference type="PANTHER" id="PTHR46791">
    <property type="entry name" value="EXPRESSED PROTEIN"/>
    <property type="match status" value="1"/>
</dbReference>